<feature type="compositionally biased region" description="Basic and acidic residues" evidence="1">
    <location>
        <begin position="68"/>
        <end position="82"/>
    </location>
</feature>
<dbReference type="SMART" id="SM00507">
    <property type="entry name" value="HNHc"/>
    <property type="match status" value="1"/>
</dbReference>
<dbReference type="Gene3D" id="1.10.30.50">
    <property type="match status" value="1"/>
</dbReference>
<dbReference type="Proteomes" id="UP001500503">
    <property type="component" value="Unassembled WGS sequence"/>
</dbReference>
<dbReference type="Pfam" id="PF01844">
    <property type="entry name" value="HNH"/>
    <property type="match status" value="1"/>
</dbReference>
<proteinExistence type="predicted"/>
<sequence>MPSTTDPRYGSARWKKLRLAVLERDERTCMYCGAEATTVDHRTPHSRGGDFWDEANLVAACASCNYSKRDRARPGPSRRRDGPVFPKPADWPYPPCQFHGEACGASHSRDW</sequence>
<dbReference type="PANTHER" id="PTHR33877:SF2">
    <property type="entry name" value="OS07G0170200 PROTEIN"/>
    <property type="match status" value="1"/>
</dbReference>
<dbReference type="InterPro" id="IPR052892">
    <property type="entry name" value="NA-targeting_endonuclease"/>
</dbReference>
<evidence type="ECO:0000256" key="1">
    <source>
        <dbReference type="SAM" id="MobiDB-lite"/>
    </source>
</evidence>
<organism evidence="3 4">
    <name type="scientific">Actinoallomurus oryzae</name>
    <dbReference type="NCBI Taxonomy" id="502180"/>
    <lineage>
        <taxon>Bacteria</taxon>
        <taxon>Bacillati</taxon>
        <taxon>Actinomycetota</taxon>
        <taxon>Actinomycetes</taxon>
        <taxon>Streptosporangiales</taxon>
        <taxon>Thermomonosporaceae</taxon>
        <taxon>Actinoallomurus</taxon>
    </lineage>
</organism>
<comment type="caution">
    <text evidence="3">The sequence shown here is derived from an EMBL/GenBank/DDBJ whole genome shotgun (WGS) entry which is preliminary data.</text>
</comment>
<feature type="domain" description="HNH nuclease" evidence="2">
    <location>
        <begin position="16"/>
        <end position="66"/>
    </location>
</feature>
<evidence type="ECO:0000313" key="3">
    <source>
        <dbReference type="EMBL" id="GAA4518374.1"/>
    </source>
</evidence>
<protein>
    <recommendedName>
        <fullName evidence="2">HNH nuclease domain-containing protein</fullName>
    </recommendedName>
</protein>
<evidence type="ECO:0000259" key="2">
    <source>
        <dbReference type="SMART" id="SM00507"/>
    </source>
</evidence>
<name>A0ABP8R4Z5_9ACTN</name>
<reference evidence="4" key="1">
    <citation type="journal article" date="2019" name="Int. J. Syst. Evol. Microbiol.">
        <title>The Global Catalogue of Microorganisms (GCM) 10K type strain sequencing project: providing services to taxonomists for standard genome sequencing and annotation.</title>
        <authorList>
            <consortium name="The Broad Institute Genomics Platform"/>
            <consortium name="The Broad Institute Genome Sequencing Center for Infectious Disease"/>
            <person name="Wu L."/>
            <person name="Ma J."/>
        </authorList>
    </citation>
    <scope>NUCLEOTIDE SEQUENCE [LARGE SCALE GENOMIC DNA]</scope>
    <source>
        <strain evidence="4">JCM 17933</strain>
    </source>
</reference>
<dbReference type="PANTHER" id="PTHR33877">
    <property type="entry name" value="SLL1193 PROTEIN"/>
    <property type="match status" value="1"/>
</dbReference>
<keyword evidence="4" id="KW-1185">Reference proteome</keyword>
<dbReference type="InterPro" id="IPR002711">
    <property type="entry name" value="HNH"/>
</dbReference>
<dbReference type="RefSeq" id="WP_345475006.1">
    <property type="nucleotide sequence ID" value="NZ_BAABHF010000060.1"/>
</dbReference>
<dbReference type="EMBL" id="BAABHF010000060">
    <property type="protein sequence ID" value="GAA4518374.1"/>
    <property type="molecule type" value="Genomic_DNA"/>
</dbReference>
<gene>
    <name evidence="3" type="ORF">GCM10023191_092380</name>
</gene>
<dbReference type="InterPro" id="IPR003615">
    <property type="entry name" value="HNH_nuc"/>
</dbReference>
<evidence type="ECO:0000313" key="4">
    <source>
        <dbReference type="Proteomes" id="UP001500503"/>
    </source>
</evidence>
<accession>A0ABP8R4Z5</accession>
<feature type="region of interest" description="Disordered" evidence="1">
    <location>
        <begin position="68"/>
        <end position="88"/>
    </location>
</feature>
<dbReference type="CDD" id="cd00085">
    <property type="entry name" value="HNHc"/>
    <property type="match status" value="1"/>
</dbReference>